<dbReference type="EMBL" id="KL660638">
    <property type="protein sequence ID" value="KFA64956.1"/>
    <property type="molecule type" value="Genomic_DNA"/>
</dbReference>
<feature type="region of interest" description="Disordered" evidence="1">
    <location>
        <begin position="1"/>
        <end position="31"/>
    </location>
</feature>
<evidence type="ECO:0000256" key="2">
    <source>
        <dbReference type="SAM" id="Phobius"/>
    </source>
</evidence>
<dbReference type="HOGENOM" id="CLU_2265476_0_0_1"/>
<keyword evidence="2" id="KW-1133">Transmembrane helix</keyword>
<feature type="compositionally biased region" description="Polar residues" evidence="1">
    <location>
        <begin position="1"/>
        <end position="14"/>
    </location>
</feature>
<evidence type="ECO:0000256" key="1">
    <source>
        <dbReference type="SAM" id="MobiDB-lite"/>
    </source>
</evidence>
<evidence type="ECO:0000313" key="3">
    <source>
        <dbReference type="EMBL" id="KFA64956.1"/>
    </source>
</evidence>
<gene>
    <name evidence="3" type="ORF">S40285_03845</name>
</gene>
<keyword evidence="4" id="KW-1185">Reference proteome</keyword>
<accession>A0A084QLX1</accession>
<dbReference type="OrthoDB" id="5982228at2759"/>
<dbReference type="AlphaFoldDB" id="A0A084QLX1"/>
<keyword evidence="2" id="KW-0812">Transmembrane</keyword>
<name>A0A084QLX1_STAC4</name>
<evidence type="ECO:0000313" key="4">
    <source>
        <dbReference type="Proteomes" id="UP000028524"/>
    </source>
</evidence>
<keyword evidence="2" id="KW-0472">Membrane</keyword>
<organism evidence="3 4">
    <name type="scientific">Stachybotrys chlorohalonatus (strain IBT 40285)</name>
    <dbReference type="NCBI Taxonomy" id="1283841"/>
    <lineage>
        <taxon>Eukaryota</taxon>
        <taxon>Fungi</taxon>
        <taxon>Dikarya</taxon>
        <taxon>Ascomycota</taxon>
        <taxon>Pezizomycotina</taxon>
        <taxon>Sordariomycetes</taxon>
        <taxon>Hypocreomycetidae</taxon>
        <taxon>Hypocreales</taxon>
        <taxon>Stachybotryaceae</taxon>
        <taxon>Stachybotrys</taxon>
    </lineage>
</organism>
<sequence length="128" mass="14443">MRASQSRSIRSGSWQRPLPKSSDATDLSDNSFNPLSYYTSSSIRLNPADEGGLLSDSIQSSQDIEDDVLLDEFILGRILSWYSAYILVISRVSGSGIFMIFSIAYVILFRPDTKFPSDLRNGLWWDHI</sequence>
<reference evidence="3 4" key="1">
    <citation type="journal article" date="2014" name="BMC Genomics">
        <title>Comparative genome sequencing reveals chemotype-specific gene clusters in the toxigenic black mold Stachybotrys.</title>
        <authorList>
            <person name="Semeiks J."/>
            <person name="Borek D."/>
            <person name="Otwinowski Z."/>
            <person name="Grishin N.V."/>
        </authorList>
    </citation>
    <scope>NUCLEOTIDE SEQUENCE [LARGE SCALE GENOMIC DNA]</scope>
    <source>
        <strain evidence="3 4">IBT 40285</strain>
    </source>
</reference>
<protein>
    <submittedName>
        <fullName evidence="3">Uncharacterized protein</fullName>
    </submittedName>
</protein>
<dbReference type="Proteomes" id="UP000028524">
    <property type="component" value="Unassembled WGS sequence"/>
</dbReference>
<dbReference type="InParanoid" id="A0A084QLX1"/>
<feature type="compositionally biased region" description="Polar residues" evidence="1">
    <location>
        <begin position="22"/>
        <end position="31"/>
    </location>
</feature>
<feature type="transmembrane region" description="Helical" evidence="2">
    <location>
        <begin position="84"/>
        <end position="108"/>
    </location>
</feature>
<proteinExistence type="predicted"/>